<gene>
    <name evidence="2" type="ORF">SUBVAR_06647</name>
</gene>
<dbReference type="AlphaFoldDB" id="D1PQH8"/>
<feature type="transmembrane region" description="Helical" evidence="1">
    <location>
        <begin position="94"/>
        <end position="114"/>
    </location>
</feature>
<dbReference type="HOGENOM" id="CLU_1513822_0_0_9"/>
<name>D1PQH8_9FIRM</name>
<keyword evidence="1" id="KW-1133">Transmembrane helix</keyword>
<feature type="transmembrane region" description="Helical" evidence="1">
    <location>
        <begin position="12"/>
        <end position="35"/>
    </location>
</feature>
<keyword evidence="1" id="KW-0812">Transmembrane</keyword>
<keyword evidence="3" id="KW-1185">Reference proteome</keyword>
<sequence>GRGALAAAKLAAALLFAGGAFAVCMGVFVAVQLAMFGSRALSASLQIADFRCLFPLTLGQAEALLLGAGLLSCLAATALAAALSAAFDGEFPALAALAGILVFLRGLIASGFLAGPLDFLLRAVPFLAGLSDLTGNALLTLPGGRVLPALLYQMAVQPLWLVVLLPLAGRAYVRRPHP</sequence>
<comment type="caution">
    <text evidence="2">The sequence shown here is derived from an EMBL/GenBank/DDBJ whole genome shotgun (WGS) entry which is preliminary data.</text>
</comment>
<protein>
    <submittedName>
        <fullName evidence="2">Uncharacterized protein</fullName>
    </submittedName>
</protein>
<feature type="transmembrane region" description="Helical" evidence="1">
    <location>
        <begin position="150"/>
        <end position="173"/>
    </location>
</feature>
<reference evidence="2" key="1">
    <citation type="submission" date="2009-12" db="EMBL/GenBank/DDBJ databases">
        <authorList>
            <person name="Weinstock G."/>
            <person name="Sodergren E."/>
            <person name="Clifton S."/>
            <person name="Fulton L."/>
            <person name="Fulton B."/>
            <person name="Courtney L."/>
            <person name="Fronick C."/>
            <person name="Harrison M."/>
            <person name="Strong C."/>
            <person name="Farmer C."/>
            <person name="Delahaunty K."/>
            <person name="Markovic C."/>
            <person name="Hall O."/>
            <person name="Minx P."/>
            <person name="Tomlinson C."/>
            <person name="Mitreva M."/>
            <person name="Nelson J."/>
            <person name="Hou S."/>
            <person name="Wollam A."/>
            <person name="Pepin K.H."/>
            <person name="Johnson M."/>
            <person name="Bhonagiri V."/>
            <person name="Nash W.E."/>
            <person name="Warren W."/>
            <person name="Chinwalla A."/>
            <person name="Mardis E.R."/>
            <person name="Wilson R.K."/>
        </authorList>
    </citation>
    <scope>NUCLEOTIDE SEQUENCE [LARGE SCALE GENOMIC DNA]</scope>
    <source>
        <strain evidence="2">DSM 15176</strain>
    </source>
</reference>
<feature type="transmembrane region" description="Helical" evidence="1">
    <location>
        <begin position="63"/>
        <end position="87"/>
    </location>
</feature>
<evidence type="ECO:0000313" key="2">
    <source>
        <dbReference type="EMBL" id="EFB75068.1"/>
    </source>
</evidence>
<organism evidence="2 3">
    <name type="scientific">Subdoligranulum variabile DSM 15176</name>
    <dbReference type="NCBI Taxonomy" id="411471"/>
    <lineage>
        <taxon>Bacteria</taxon>
        <taxon>Bacillati</taxon>
        <taxon>Bacillota</taxon>
        <taxon>Clostridia</taxon>
        <taxon>Eubacteriales</taxon>
        <taxon>Oscillospiraceae</taxon>
        <taxon>Subdoligranulum</taxon>
    </lineage>
</organism>
<evidence type="ECO:0000313" key="3">
    <source>
        <dbReference type="Proteomes" id="UP000003438"/>
    </source>
</evidence>
<accession>D1PQH8</accession>
<evidence type="ECO:0000256" key="1">
    <source>
        <dbReference type="SAM" id="Phobius"/>
    </source>
</evidence>
<feature type="non-terminal residue" evidence="2">
    <location>
        <position position="1"/>
    </location>
</feature>
<dbReference type="Proteomes" id="UP000003438">
    <property type="component" value="Unassembled WGS sequence"/>
</dbReference>
<dbReference type="eggNOG" id="COG1277">
    <property type="taxonomic scope" value="Bacteria"/>
</dbReference>
<dbReference type="EMBL" id="ACBY02000042">
    <property type="protein sequence ID" value="EFB75068.1"/>
    <property type="molecule type" value="Genomic_DNA"/>
</dbReference>
<keyword evidence="1" id="KW-0472">Membrane</keyword>
<proteinExistence type="predicted"/>
<dbReference type="STRING" id="411471.SUBVAR_06647"/>